<reference evidence="1 2" key="1">
    <citation type="submission" date="2016-11" db="EMBL/GenBank/DDBJ databases">
        <title>The macronuclear genome of Stentor coeruleus: a giant cell with tiny introns.</title>
        <authorList>
            <person name="Slabodnick M."/>
            <person name="Ruby J.G."/>
            <person name="Reiff S.B."/>
            <person name="Swart E.C."/>
            <person name="Gosai S."/>
            <person name="Prabakaran S."/>
            <person name="Witkowska E."/>
            <person name="Larue G.E."/>
            <person name="Fisher S."/>
            <person name="Freeman R.M."/>
            <person name="Gunawardena J."/>
            <person name="Chu W."/>
            <person name="Stover N.A."/>
            <person name="Gregory B.D."/>
            <person name="Nowacki M."/>
            <person name="Derisi J."/>
            <person name="Roy S.W."/>
            <person name="Marshall W.F."/>
            <person name="Sood P."/>
        </authorList>
    </citation>
    <scope>NUCLEOTIDE SEQUENCE [LARGE SCALE GENOMIC DNA]</scope>
    <source>
        <strain evidence="1">WM001</strain>
    </source>
</reference>
<dbReference type="AlphaFoldDB" id="A0A1R2C1A3"/>
<evidence type="ECO:0000313" key="1">
    <source>
        <dbReference type="EMBL" id="OMJ82823.1"/>
    </source>
</evidence>
<dbReference type="EMBL" id="MPUH01000325">
    <property type="protein sequence ID" value="OMJ82823.1"/>
    <property type="molecule type" value="Genomic_DNA"/>
</dbReference>
<sequence length="127" mass="14700">MEKTVSHCMKKMYKEELEDSFDTSWLSGSIQTPPLFKPRLDLSQIFAQQSMKSSRPSLSISQSFEDISFFRSEFKTPRVIKASHDVNTSMTSRPATTQSFYRSKPKVITLRKRTIPENLLLDAYPKQ</sequence>
<organism evidence="1 2">
    <name type="scientific">Stentor coeruleus</name>
    <dbReference type="NCBI Taxonomy" id="5963"/>
    <lineage>
        <taxon>Eukaryota</taxon>
        <taxon>Sar</taxon>
        <taxon>Alveolata</taxon>
        <taxon>Ciliophora</taxon>
        <taxon>Postciliodesmatophora</taxon>
        <taxon>Heterotrichea</taxon>
        <taxon>Heterotrichida</taxon>
        <taxon>Stentoridae</taxon>
        <taxon>Stentor</taxon>
    </lineage>
</organism>
<keyword evidence="2" id="KW-1185">Reference proteome</keyword>
<accession>A0A1R2C1A3</accession>
<dbReference type="Proteomes" id="UP000187209">
    <property type="component" value="Unassembled WGS sequence"/>
</dbReference>
<proteinExistence type="predicted"/>
<comment type="caution">
    <text evidence="1">The sequence shown here is derived from an EMBL/GenBank/DDBJ whole genome shotgun (WGS) entry which is preliminary data.</text>
</comment>
<evidence type="ECO:0000313" key="2">
    <source>
        <dbReference type="Proteomes" id="UP000187209"/>
    </source>
</evidence>
<name>A0A1R2C1A3_9CILI</name>
<protein>
    <submittedName>
        <fullName evidence="1">Uncharacterized protein</fullName>
    </submittedName>
</protein>
<gene>
    <name evidence="1" type="ORF">SteCoe_16356</name>
</gene>